<accession>A0A2T7CNM5</accession>
<feature type="compositionally biased region" description="Low complexity" evidence="1">
    <location>
        <begin position="72"/>
        <end position="82"/>
    </location>
</feature>
<organism evidence="2 3">
    <name type="scientific">Panicum hallii var. hallii</name>
    <dbReference type="NCBI Taxonomy" id="1504633"/>
    <lineage>
        <taxon>Eukaryota</taxon>
        <taxon>Viridiplantae</taxon>
        <taxon>Streptophyta</taxon>
        <taxon>Embryophyta</taxon>
        <taxon>Tracheophyta</taxon>
        <taxon>Spermatophyta</taxon>
        <taxon>Magnoliopsida</taxon>
        <taxon>Liliopsida</taxon>
        <taxon>Poales</taxon>
        <taxon>Poaceae</taxon>
        <taxon>PACMAD clade</taxon>
        <taxon>Panicoideae</taxon>
        <taxon>Panicodae</taxon>
        <taxon>Paniceae</taxon>
        <taxon>Panicinae</taxon>
        <taxon>Panicum</taxon>
        <taxon>Panicum sect. Panicum</taxon>
    </lineage>
</organism>
<proteinExistence type="predicted"/>
<reference evidence="2 3" key="1">
    <citation type="submission" date="2018-04" db="EMBL/GenBank/DDBJ databases">
        <title>WGS assembly of Panicum hallii var. hallii HAL2.</title>
        <authorList>
            <person name="Lovell J."/>
            <person name="Jenkins J."/>
            <person name="Lowry D."/>
            <person name="Mamidi S."/>
            <person name="Sreedasyam A."/>
            <person name="Weng X."/>
            <person name="Barry K."/>
            <person name="Bonette J."/>
            <person name="Campitelli B."/>
            <person name="Daum C."/>
            <person name="Gordon S."/>
            <person name="Gould B."/>
            <person name="Lipzen A."/>
            <person name="MacQueen A."/>
            <person name="Palacio-Mejia J."/>
            <person name="Plott C."/>
            <person name="Shakirov E."/>
            <person name="Shu S."/>
            <person name="Yoshinaga Y."/>
            <person name="Zane M."/>
            <person name="Rokhsar D."/>
            <person name="Grimwood J."/>
            <person name="Schmutz J."/>
            <person name="Juenger T."/>
        </authorList>
    </citation>
    <scope>NUCLEOTIDE SEQUENCE [LARGE SCALE GENOMIC DNA]</scope>
    <source>
        <strain evidence="3">cv. HAL2</strain>
    </source>
</reference>
<evidence type="ECO:0000313" key="3">
    <source>
        <dbReference type="Proteomes" id="UP000244336"/>
    </source>
</evidence>
<feature type="region of interest" description="Disordered" evidence="1">
    <location>
        <begin position="28"/>
        <end position="89"/>
    </location>
</feature>
<dbReference type="Proteomes" id="UP000244336">
    <property type="component" value="Chromosome 8"/>
</dbReference>
<dbReference type="AlphaFoldDB" id="A0A2T7CNM5"/>
<dbReference type="EMBL" id="CM009756">
    <property type="protein sequence ID" value="PUZ44912.1"/>
    <property type="molecule type" value="Genomic_DNA"/>
</dbReference>
<name>A0A2T7CNM5_9POAL</name>
<sequence>MTRQRPHNPRAAKQYVHNFCRGFSAKTANAAQPPQARTRFHTAQPSPKPPTFLLAHTLSRPIRPLPLPPPATAGSPTAGEPPSLRPPPRPQDLVVLVRAFLRCSAAGNPSSSARLTVGRAGVGGSGCRRGEDGSDSVADLVCPDMLVGPGVGSRGSSVLVTPVHQLVGHRLSFVGVDVPKIF</sequence>
<dbReference type="Gramene" id="PUZ44912">
    <property type="protein sequence ID" value="PUZ44912"/>
    <property type="gene ID" value="GQ55_8G174500"/>
</dbReference>
<protein>
    <submittedName>
        <fullName evidence="2">Uncharacterized protein</fullName>
    </submittedName>
</protein>
<evidence type="ECO:0000256" key="1">
    <source>
        <dbReference type="SAM" id="MobiDB-lite"/>
    </source>
</evidence>
<gene>
    <name evidence="2" type="ORF">GQ55_8G174500</name>
</gene>
<keyword evidence="3" id="KW-1185">Reference proteome</keyword>
<evidence type="ECO:0000313" key="2">
    <source>
        <dbReference type="EMBL" id="PUZ44912.1"/>
    </source>
</evidence>